<name>A0AA35WIA3_GEOBA</name>
<feature type="compositionally biased region" description="Low complexity" evidence="16">
    <location>
        <begin position="721"/>
        <end position="734"/>
    </location>
</feature>
<evidence type="ECO:0000313" key="20">
    <source>
        <dbReference type="Proteomes" id="UP001174909"/>
    </source>
</evidence>
<evidence type="ECO:0000256" key="9">
    <source>
        <dbReference type="ARBA" id="ARBA00022737"/>
    </source>
</evidence>
<dbReference type="FunFam" id="3.30.30.170:FF:000001">
    <property type="entry name" value="Eukaryotic translation initiation factor 2 subunit"/>
    <property type="match status" value="1"/>
</dbReference>
<dbReference type="AlphaFoldDB" id="A0AA35WIA3"/>
<evidence type="ECO:0000256" key="4">
    <source>
        <dbReference type="ARBA" id="ARBA00008599"/>
    </source>
</evidence>
<protein>
    <recommendedName>
        <fullName evidence="14">Eukaryotic translation initiation factor 2 subunit 2</fullName>
    </recommendedName>
    <alternativeName>
        <fullName evidence="15">Eukaryotic translation initiation factor 2 subunit beta</fullName>
    </alternativeName>
</protein>
<feature type="compositionally biased region" description="Low complexity" evidence="16">
    <location>
        <begin position="47"/>
        <end position="56"/>
    </location>
</feature>
<accession>A0AA35WIA3</accession>
<dbReference type="GO" id="GO:0005789">
    <property type="term" value="C:endoplasmic reticulum membrane"/>
    <property type="evidence" value="ECO:0007669"/>
    <property type="project" value="UniProtKB-SubCell"/>
</dbReference>
<dbReference type="Gene3D" id="3.30.30.170">
    <property type="match status" value="1"/>
</dbReference>
<evidence type="ECO:0000256" key="2">
    <source>
        <dbReference type="ARBA" id="ARBA00004184"/>
    </source>
</evidence>
<evidence type="ECO:0000256" key="1">
    <source>
        <dbReference type="ARBA" id="ARBA00004163"/>
    </source>
</evidence>
<evidence type="ECO:0000256" key="12">
    <source>
        <dbReference type="ARBA" id="ARBA00022989"/>
    </source>
</evidence>
<evidence type="ECO:0000256" key="13">
    <source>
        <dbReference type="ARBA" id="ARBA00023136"/>
    </source>
</evidence>
<proteinExistence type="inferred from homology"/>
<dbReference type="PANTHER" id="PTHR23085">
    <property type="entry name" value="GH28348P"/>
    <property type="match status" value="1"/>
</dbReference>
<keyword evidence="6" id="KW-1003">Cell membrane</keyword>
<comment type="similarity">
    <text evidence="4">Belongs to the junctophilin family.</text>
</comment>
<feature type="region of interest" description="Disordered" evidence="16">
    <location>
        <begin position="721"/>
        <end position="916"/>
    </location>
</feature>
<dbReference type="GO" id="GO:0005886">
    <property type="term" value="C:plasma membrane"/>
    <property type="evidence" value="ECO:0007669"/>
    <property type="project" value="UniProtKB-SubCell"/>
</dbReference>
<feature type="region of interest" description="Disordered" evidence="16">
    <location>
        <begin position="674"/>
        <end position="707"/>
    </location>
</feature>
<dbReference type="EMBL" id="CASHTH010001390">
    <property type="protein sequence ID" value="CAI8014757.1"/>
    <property type="molecule type" value="Genomic_DNA"/>
</dbReference>
<keyword evidence="20" id="KW-1185">Reference proteome</keyword>
<dbReference type="InterPro" id="IPR016190">
    <property type="entry name" value="Transl_init_fac_IF2/IF5_Zn-bd"/>
</dbReference>
<evidence type="ECO:0000259" key="18">
    <source>
        <dbReference type="SMART" id="SM00653"/>
    </source>
</evidence>
<dbReference type="InterPro" id="IPR003409">
    <property type="entry name" value="MORN"/>
</dbReference>
<keyword evidence="9" id="KW-0677">Repeat</keyword>
<evidence type="ECO:0000256" key="17">
    <source>
        <dbReference type="SAM" id="Phobius"/>
    </source>
</evidence>
<dbReference type="Gene3D" id="2.20.110.10">
    <property type="entry name" value="Histone H3 K4-specific methyltransferase SET7/9 N-terminal domain"/>
    <property type="match status" value="4"/>
</dbReference>
<dbReference type="InterPro" id="IPR017191">
    <property type="entry name" value="Junctophilin"/>
</dbReference>
<keyword evidence="12 17" id="KW-1133">Transmembrane helix</keyword>
<keyword evidence="11" id="KW-0648">Protein biosynthesis</keyword>
<comment type="subcellular location">
    <subcellularLocation>
        <location evidence="3">Cell membrane</location>
    </subcellularLocation>
    <subcellularLocation>
        <location evidence="2">Endomembrane system</location>
        <topology evidence="2">Peripheral membrane protein</topology>
    </subcellularLocation>
    <subcellularLocation>
        <location evidence="1">Endoplasmic reticulum membrane</location>
        <topology evidence="1">Single-pass type IV membrane protein</topology>
    </subcellularLocation>
</comment>
<evidence type="ECO:0000256" key="16">
    <source>
        <dbReference type="SAM" id="MobiDB-lite"/>
    </source>
</evidence>
<feature type="transmembrane region" description="Helical" evidence="17">
    <location>
        <begin position="935"/>
        <end position="960"/>
    </location>
</feature>
<keyword evidence="8 17" id="KW-0812">Transmembrane</keyword>
<feature type="compositionally biased region" description="Low complexity" evidence="16">
    <location>
        <begin position="509"/>
        <end position="522"/>
    </location>
</feature>
<dbReference type="PANTHER" id="PTHR23085:SF16">
    <property type="entry name" value="GH28348P"/>
    <property type="match status" value="1"/>
</dbReference>
<dbReference type="SMART" id="SM00698">
    <property type="entry name" value="MORN"/>
    <property type="match status" value="7"/>
</dbReference>
<dbReference type="SMART" id="SM00653">
    <property type="entry name" value="eIF2B_5"/>
    <property type="match status" value="1"/>
</dbReference>
<reference evidence="19" key="1">
    <citation type="submission" date="2023-03" db="EMBL/GenBank/DDBJ databases">
        <authorList>
            <person name="Steffen K."/>
            <person name="Cardenas P."/>
        </authorList>
    </citation>
    <scope>NUCLEOTIDE SEQUENCE</scope>
</reference>
<feature type="domain" description="Translation initiation factor IF2/IF5" evidence="18">
    <location>
        <begin position="186"/>
        <end position="297"/>
    </location>
</feature>
<dbReference type="Pfam" id="PF01873">
    <property type="entry name" value="eIF-5_eIF-2B"/>
    <property type="match status" value="1"/>
</dbReference>
<sequence length="988" mass="109175">MEEDEDLALQLELGKKKKKKKKPLLDVTTGDVKPATEQQAPPPPAPSSVSDATPPTNAEPIQQEDELILPAKKKKKAAVPKSEVVAEEDPQPALTALDTVNWAEFDFPKKKKKKRPNITFEGFDIVVVVLEIDVEGKDDLDATEEAEPVDNSPWAGSDRDYTYDELLERVFNIMRQKNPKMVAGQKKKLVMKPPQVVRVGAKKTSFVNFTEICKQVHRQPKHLLAFLLAELGTSGSVDGNHQLVIKGRFQQKQIETVLRRYIKEYVTCHTCRSPQTMLQKETRLFFLQCETSACRTRGSRKPYVLQKTTRFLGRKEDVDYIQAACLRHMASRGIIYEYEDGGRYCGEWENDAAHGHGACTGPDGNGLFQGVWERGHQVSGVFTWPSGQRYMGKWRQGVREGAGKETKKDGTEYCGEFTRDSRGPFGVLRQPNGVVFRGTWKEGVQHGLGTELYIDGGMYRGEYLNGMRHGHGTRSSSNYERSTTVETVSVNSSLDDSIENLASTLEDPSSVASTVTSGGSASDPTSNAQIYEGEWKDDRRHGYGVLKIVGHHTYYGQWEENMRSGYGVMIYGEEKRKEEGQWQRGKLVQKLKRRKLQLKSKQLEAKVNQAHMNALQAAEAARSKADLAEGRANTASAKSRLAVRAAQQALKDAETAEAVEKFYRNAPKVQEGVKSPITDSYSAGDIGKESQTSASGNLLEPPQQRIPLTPSFEDLAAVDRGLSSSRQESSGSNESLDEAGSSSSAGGTQEPELTRRDNPSPVPWRRKMPRQAAEKREKFQSRHSSADILLHTREQAVEGGDVRSGSVPNGRGGGVQEKRKVMLKIHQSSESDPAFSGLQGRGDTESSRSRTVSSLGTVPVRSSSQQTQGMSEGELRPRHVNKATGEPDHGEVTDDEETCVKCAPTSSTPAEPRSPPKSVSVEVLQQMAHWNKMVAYLNLGLLFFLLLLIATLVLCMNYYWLVYQLPASPAGAGSMDFGSPRYASGPMA</sequence>
<keyword evidence="7 19" id="KW-0396">Initiation factor</keyword>
<comment type="caution">
    <text evidence="19">The sequence shown here is derived from an EMBL/GenBank/DDBJ whole genome shotgun (WGS) entry which is preliminary data.</text>
</comment>
<organism evidence="19 20">
    <name type="scientific">Geodia barretti</name>
    <name type="common">Barrett's horny sponge</name>
    <dbReference type="NCBI Taxonomy" id="519541"/>
    <lineage>
        <taxon>Eukaryota</taxon>
        <taxon>Metazoa</taxon>
        <taxon>Porifera</taxon>
        <taxon>Demospongiae</taxon>
        <taxon>Heteroscleromorpha</taxon>
        <taxon>Tetractinellida</taxon>
        <taxon>Astrophorina</taxon>
        <taxon>Geodiidae</taxon>
        <taxon>Geodia</taxon>
    </lineage>
</organism>
<dbReference type="SUPFAM" id="SSF75689">
    <property type="entry name" value="Zinc-binding domain of translation initiation factor 2 beta"/>
    <property type="match status" value="1"/>
</dbReference>
<gene>
    <name evidence="19" type="ORF">GBAR_LOCUS9202</name>
</gene>
<dbReference type="InterPro" id="IPR016189">
    <property type="entry name" value="Transl_init_fac_IF2/IF5_N"/>
</dbReference>
<feature type="region of interest" description="Disordered" evidence="16">
    <location>
        <begin position="1"/>
        <end position="90"/>
    </location>
</feature>
<evidence type="ECO:0000256" key="10">
    <source>
        <dbReference type="ARBA" id="ARBA00022824"/>
    </source>
</evidence>
<keyword evidence="10" id="KW-0256">Endoplasmic reticulum</keyword>
<evidence type="ECO:0000256" key="3">
    <source>
        <dbReference type="ARBA" id="ARBA00004236"/>
    </source>
</evidence>
<dbReference type="InterPro" id="IPR002735">
    <property type="entry name" value="Transl_init_fac_IF2/IF5_dom"/>
</dbReference>
<feature type="region of interest" description="Disordered" evidence="16">
    <location>
        <begin position="506"/>
        <end position="527"/>
    </location>
</feature>
<evidence type="ECO:0000256" key="7">
    <source>
        <dbReference type="ARBA" id="ARBA00022540"/>
    </source>
</evidence>
<evidence type="ECO:0000256" key="6">
    <source>
        <dbReference type="ARBA" id="ARBA00022475"/>
    </source>
</evidence>
<feature type="compositionally biased region" description="Polar residues" evidence="16">
    <location>
        <begin position="849"/>
        <end position="870"/>
    </location>
</feature>
<evidence type="ECO:0000256" key="8">
    <source>
        <dbReference type="ARBA" id="ARBA00022692"/>
    </source>
</evidence>
<comment type="similarity">
    <text evidence="5">Belongs to the eIF-2-beta/eIF-5 family.</text>
</comment>
<evidence type="ECO:0000256" key="14">
    <source>
        <dbReference type="ARBA" id="ARBA00040874"/>
    </source>
</evidence>
<evidence type="ECO:0000256" key="11">
    <source>
        <dbReference type="ARBA" id="ARBA00022917"/>
    </source>
</evidence>
<evidence type="ECO:0000256" key="15">
    <source>
        <dbReference type="ARBA" id="ARBA00042452"/>
    </source>
</evidence>
<dbReference type="SUPFAM" id="SSF100966">
    <property type="entry name" value="Translation initiation factor 2 beta, aIF2beta, N-terminal domain"/>
    <property type="match status" value="1"/>
</dbReference>
<dbReference type="SUPFAM" id="SSF82185">
    <property type="entry name" value="Histone H3 K4-specific methyltransferase SET7/9 N-terminal domain"/>
    <property type="match status" value="2"/>
</dbReference>
<dbReference type="Proteomes" id="UP001174909">
    <property type="component" value="Unassembled WGS sequence"/>
</dbReference>
<evidence type="ECO:0000313" key="19">
    <source>
        <dbReference type="EMBL" id="CAI8014757.1"/>
    </source>
</evidence>
<dbReference type="Pfam" id="PF02493">
    <property type="entry name" value="MORN"/>
    <property type="match status" value="7"/>
</dbReference>
<keyword evidence="13 17" id="KW-0472">Membrane</keyword>
<dbReference type="GO" id="GO:0003743">
    <property type="term" value="F:translation initiation factor activity"/>
    <property type="evidence" value="ECO:0007669"/>
    <property type="project" value="UniProtKB-KW"/>
</dbReference>
<evidence type="ECO:0000256" key="5">
    <source>
        <dbReference type="ARBA" id="ARBA00010397"/>
    </source>
</evidence>